<name>A0A7R9LYI3_9ACAR</name>
<dbReference type="AlphaFoldDB" id="A0A7R9LYI3"/>
<evidence type="ECO:0000313" key="2">
    <source>
        <dbReference type="Proteomes" id="UP000759131"/>
    </source>
</evidence>
<keyword evidence="2" id="KW-1185">Reference proteome</keyword>
<reference evidence="1" key="1">
    <citation type="submission" date="2020-11" db="EMBL/GenBank/DDBJ databases">
        <authorList>
            <person name="Tran Van P."/>
        </authorList>
    </citation>
    <scope>NUCLEOTIDE SEQUENCE</scope>
</reference>
<dbReference type="EMBL" id="OC904840">
    <property type="protein sequence ID" value="CAD7650079.1"/>
    <property type="molecule type" value="Genomic_DNA"/>
</dbReference>
<dbReference type="EMBL" id="CAJPIZ010050265">
    <property type="protein sequence ID" value="CAG2122744.1"/>
    <property type="molecule type" value="Genomic_DNA"/>
</dbReference>
<accession>A0A7R9LYI3</accession>
<evidence type="ECO:0000313" key="1">
    <source>
        <dbReference type="EMBL" id="CAD7650079.1"/>
    </source>
</evidence>
<dbReference type="Proteomes" id="UP000759131">
    <property type="component" value="Unassembled WGS sequence"/>
</dbReference>
<gene>
    <name evidence="1" type="ORF">OSB1V03_LOCUS22689</name>
</gene>
<proteinExistence type="predicted"/>
<sequence length="50" mass="5858">MREKLSKELAEMHLYVNSLEIEIMNLRSILKNNGIVEGVPQTYLKIDRKV</sequence>
<organism evidence="1">
    <name type="scientific">Medioppia subpectinata</name>
    <dbReference type="NCBI Taxonomy" id="1979941"/>
    <lineage>
        <taxon>Eukaryota</taxon>
        <taxon>Metazoa</taxon>
        <taxon>Ecdysozoa</taxon>
        <taxon>Arthropoda</taxon>
        <taxon>Chelicerata</taxon>
        <taxon>Arachnida</taxon>
        <taxon>Acari</taxon>
        <taxon>Acariformes</taxon>
        <taxon>Sarcoptiformes</taxon>
        <taxon>Oribatida</taxon>
        <taxon>Brachypylina</taxon>
        <taxon>Oppioidea</taxon>
        <taxon>Oppiidae</taxon>
        <taxon>Medioppia</taxon>
    </lineage>
</organism>
<protein>
    <submittedName>
        <fullName evidence="1">Uncharacterized protein</fullName>
    </submittedName>
</protein>